<keyword evidence="1" id="KW-1133">Transmembrane helix</keyword>
<feature type="transmembrane region" description="Helical" evidence="1">
    <location>
        <begin position="93"/>
        <end position="114"/>
    </location>
</feature>
<dbReference type="Proteomes" id="UP000711488">
    <property type="component" value="Unassembled WGS sequence"/>
</dbReference>
<dbReference type="EMBL" id="JQDR03014472">
    <property type="protein sequence ID" value="KAA0188046.1"/>
    <property type="molecule type" value="Genomic_DNA"/>
</dbReference>
<proteinExistence type="predicted"/>
<dbReference type="AlphaFoldDB" id="A0A6A0GTL7"/>
<reference evidence="2" key="2">
    <citation type="journal article" date="2018" name="Environ. Sci. Technol.">
        <title>The Toxicogenome of Hyalella azteca: A Model for Sediment Ecotoxicology and Evolutionary Toxicology.</title>
        <authorList>
            <person name="Poynton H.C."/>
            <person name="Hasenbein S."/>
            <person name="Benoit J.B."/>
            <person name="Sepulveda M.S."/>
            <person name="Poelchau M.F."/>
            <person name="Hughes D.S.T."/>
            <person name="Murali S.C."/>
            <person name="Chen S."/>
            <person name="Glastad K.M."/>
            <person name="Goodisman M.A.D."/>
            <person name="Werren J.H."/>
            <person name="Vineis J.H."/>
            <person name="Bowen J.L."/>
            <person name="Friedrich M."/>
            <person name="Jones J."/>
            <person name="Robertson H.M."/>
            <person name="Feyereisen R."/>
            <person name="Mechler-Hickson A."/>
            <person name="Mathers N."/>
            <person name="Lee C.E."/>
            <person name="Colbourne J.K."/>
            <person name="Biales A."/>
            <person name="Johnston J.S."/>
            <person name="Wellborn G.A."/>
            <person name="Rosendale A.J."/>
            <person name="Cridge A.G."/>
            <person name="Munoz-Torres M.C."/>
            <person name="Bain P.A."/>
            <person name="Manny A.R."/>
            <person name="Major K.M."/>
            <person name="Lambert F.N."/>
            <person name="Vulpe C.D."/>
            <person name="Tuck P."/>
            <person name="Blalock B.J."/>
            <person name="Lin Y.Y."/>
            <person name="Smith M.E."/>
            <person name="Ochoa-Acuna H."/>
            <person name="Chen M.M."/>
            <person name="Childers C.P."/>
            <person name="Qu J."/>
            <person name="Dugan S."/>
            <person name="Lee S.L."/>
            <person name="Chao H."/>
            <person name="Dinh H."/>
            <person name="Han Y."/>
            <person name="Doddapaneni H."/>
            <person name="Worley K.C."/>
            <person name="Muzny D.M."/>
            <person name="Gibbs R.A."/>
            <person name="Richards S."/>
        </authorList>
    </citation>
    <scope>NUCLEOTIDE SEQUENCE</scope>
    <source>
        <strain evidence="2">HAZT.00-mixed</strain>
        <tissue evidence="2">Whole organism</tissue>
    </source>
</reference>
<keyword evidence="2" id="KW-0675">Receptor</keyword>
<evidence type="ECO:0000313" key="2">
    <source>
        <dbReference type="EMBL" id="KAA0188046.1"/>
    </source>
</evidence>
<keyword evidence="1" id="KW-0812">Transmembrane</keyword>
<organism evidence="2">
    <name type="scientific">Hyalella azteca</name>
    <name type="common">Amphipod</name>
    <dbReference type="NCBI Taxonomy" id="294128"/>
    <lineage>
        <taxon>Eukaryota</taxon>
        <taxon>Metazoa</taxon>
        <taxon>Ecdysozoa</taxon>
        <taxon>Arthropoda</taxon>
        <taxon>Crustacea</taxon>
        <taxon>Multicrustacea</taxon>
        <taxon>Malacostraca</taxon>
        <taxon>Eumalacostraca</taxon>
        <taxon>Peracarida</taxon>
        <taxon>Amphipoda</taxon>
        <taxon>Senticaudata</taxon>
        <taxon>Talitrida</taxon>
        <taxon>Talitroidea</taxon>
        <taxon>Hyalellidae</taxon>
        <taxon>Hyalella</taxon>
    </lineage>
</organism>
<reference evidence="2" key="1">
    <citation type="submission" date="2014-08" db="EMBL/GenBank/DDBJ databases">
        <authorList>
            <person name="Murali S."/>
            <person name="Richards S."/>
            <person name="Bandaranaike D."/>
            <person name="Bellair M."/>
            <person name="Blankenburg K."/>
            <person name="Chao H."/>
            <person name="Dinh H."/>
            <person name="Doddapaneni H."/>
            <person name="Dugan-Rocha S."/>
            <person name="Elkadiri S."/>
            <person name="Gnanaolivu R."/>
            <person name="Hughes D."/>
            <person name="Lee S."/>
            <person name="Li M."/>
            <person name="Ming W."/>
            <person name="Munidasa M."/>
            <person name="Muniz J."/>
            <person name="Nguyen L."/>
            <person name="Osuji N."/>
            <person name="Pu L.-L."/>
            <person name="Puazo M."/>
            <person name="Skinner E."/>
            <person name="Qu C."/>
            <person name="Quiroz J."/>
            <person name="Raj R."/>
            <person name="Weissenberger G."/>
            <person name="Xin Y."/>
            <person name="Zou X."/>
            <person name="Han Y."/>
            <person name="Worley K."/>
            <person name="Muzny D."/>
            <person name="Gibbs R."/>
        </authorList>
    </citation>
    <scope>NUCLEOTIDE SEQUENCE</scope>
    <source>
        <strain evidence="2">HAZT.00-mixed</strain>
        <tissue evidence="2">Whole organism</tissue>
    </source>
</reference>
<name>A0A6A0GTL7_HYAAZ</name>
<gene>
    <name evidence="2" type="ORF">HAZT_HAZT007318</name>
</gene>
<comment type="caution">
    <text evidence="2">The sequence shown here is derived from an EMBL/GenBank/DDBJ whole genome shotgun (WGS) entry which is preliminary data.</text>
</comment>
<protein>
    <submittedName>
        <fullName evidence="2">Gustatory receptor 34</fullName>
    </submittedName>
</protein>
<reference evidence="2" key="3">
    <citation type="submission" date="2019-06" db="EMBL/GenBank/DDBJ databases">
        <authorList>
            <person name="Poynton C."/>
            <person name="Hasenbein S."/>
            <person name="Benoit J.B."/>
            <person name="Sepulveda M.S."/>
            <person name="Poelchau M.F."/>
            <person name="Murali S.C."/>
            <person name="Chen S."/>
            <person name="Glastad K.M."/>
            <person name="Werren J.H."/>
            <person name="Vineis J.H."/>
            <person name="Bowen J.L."/>
            <person name="Friedrich M."/>
            <person name="Jones J."/>
            <person name="Robertson H.M."/>
            <person name="Feyereisen R."/>
            <person name="Mechler-Hickson A."/>
            <person name="Mathers N."/>
            <person name="Lee C.E."/>
            <person name="Colbourne J.K."/>
            <person name="Biales A."/>
            <person name="Johnston J.S."/>
            <person name="Wellborn G.A."/>
            <person name="Rosendale A.J."/>
            <person name="Cridge A.G."/>
            <person name="Munoz-Torres M.C."/>
            <person name="Bain P.A."/>
            <person name="Manny A.R."/>
            <person name="Major K.M."/>
            <person name="Lambert F.N."/>
            <person name="Vulpe C.D."/>
            <person name="Tuck P."/>
            <person name="Blalock B.J."/>
            <person name="Lin Y.-Y."/>
            <person name="Smith M.E."/>
            <person name="Ochoa-Acuna H."/>
            <person name="Chen M.-J.M."/>
            <person name="Childers C.P."/>
            <person name="Qu J."/>
            <person name="Dugan S."/>
            <person name="Lee S.L."/>
            <person name="Chao H."/>
            <person name="Dinh H."/>
            <person name="Han Y."/>
            <person name="Doddapaneni H."/>
            <person name="Worley K.C."/>
            <person name="Muzny D.M."/>
            <person name="Gibbs R.A."/>
            <person name="Richards S."/>
        </authorList>
    </citation>
    <scope>NUCLEOTIDE SEQUENCE</scope>
    <source>
        <strain evidence="2">HAZT.00-mixed</strain>
        <tissue evidence="2">Whole organism</tissue>
    </source>
</reference>
<feature type="non-terminal residue" evidence="2">
    <location>
        <position position="1"/>
    </location>
</feature>
<feature type="transmembrane region" description="Helical" evidence="1">
    <location>
        <begin position="324"/>
        <end position="340"/>
    </location>
</feature>
<feature type="transmembrane region" description="Helical" evidence="1">
    <location>
        <begin position="45"/>
        <end position="65"/>
    </location>
</feature>
<sequence>KVRLKFSLLMQRASVLGVCICCCLSLTSIFDTLTNTKLCSIQNLIFLLIIISYRLGHIAILVHLVTNHRMLKRNTNCLLAVIDSQQTISPTAVMLYLLNILSALICIHVSFPILAIATRPIEWYKYPSSINRDFLYPLCVVYFNTALRISANFIRRQTEQIFFSTAIMSSVKTTKNRSLVHMKTRLRAMKTIQLDDWQTNSMTIGLELVERALNNLLNCFRLPITTMVATDMVEIVYSSANIASGNYNWWGSWPFLLASIVRISINLSSPALLNKEVRQVRETLRIIKRRVNQSSKLELAKALEIIDMLPSFSCYGLFTLGPHAFLPLLSTCITFALVSFQDMKDRAT</sequence>
<accession>A0A6A0GTL7</accession>
<keyword evidence="1" id="KW-0472">Membrane</keyword>
<evidence type="ECO:0000256" key="1">
    <source>
        <dbReference type="SAM" id="Phobius"/>
    </source>
</evidence>